<dbReference type="GO" id="GO:0004540">
    <property type="term" value="F:RNA nuclease activity"/>
    <property type="evidence" value="ECO:0007669"/>
    <property type="project" value="InterPro"/>
</dbReference>
<protein>
    <recommendedName>
        <fullName evidence="8">Ribonuclease VapC</fullName>
        <shortName evidence="8">RNase VapC</shortName>
        <ecNumber evidence="8">3.1.-.-</ecNumber>
    </recommendedName>
    <alternativeName>
        <fullName evidence="8">Toxin VapC</fullName>
    </alternativeName>
</protein>
<evidence type="ECO:0000256" key="8">
    <source>
        <dbReference type="HAMAP-Rule" id="MF_00265"/>
    </source>
</evidence>
<dbReference type="Gene3D" id="3.40.50.1010">
    <property type="entry name" value="5'-nuclease"/>
    <property type="match status" value="1"/>
</dbReference>
<keyword evidence="2 8" id="KW-1277">Toxin-antitoxin system</keyword>
<keyword evidence="6 8" id="KW-0460">Magnesium</keyword>
<evidence type="ECO:0000313" key="11">
    <source>
        <dbReference type="Proteomes" id="UP000320085"/>
    </source>
</evidence>
<dbReference type="InterPro" id="IPR050556">
    <property type="entry name" value="Type_II_TA_system_RNase"/>
</dbReference>
<dbReference type="RefSeq" id="WP_221630587.1">
    <property type="nucleotide sequence ID" value="NZ_BAAAQC010000010.1"/>
</dbReference>
<organism evidence="10 11">
    <name type="scientific">Humibacillus xanthopallidus</name>
    <dbReference type="NCBI Taxonomy" id="412689"/>
    <lineage>
        <taxon>Bacteria</taxon>
        <taxon>Bacillati</taxon>
        <taxon>Actinomycetota</taxon>
        <taxon>Actinomycetes</taxon>
        <taxon>Micrococcales</taxon>
        <taxon>Intrasporangiaceae</taxon>
        <taxon>Humibacillus</taxon>
    </lineage>
</organism>
<dbReference type="GO" id="GO:0004519">
    <property type="term" value="F:endonuclease activity"/>
    <property type="evidence" value="ECO:0007669"/>
    <property type="project" value="UniProtKB-KW"/>
</dbReference>
<feature type="binding site" evidence="8">
    <location>
        <position position="8"/>
    </location>
    <ligand>
        <name>Mg(2+)</name>
        <dbReference type="ChEBI" id="CHEBI:18420"/>
    </ligand>
</feature>
<evidence type="ECO:0000313" key="10">
    <source>
        <dbReference type="EMBL" id="TQN45740.1"/>
    </source>
</evidence>
<gene>
    <name evidence="8" type="primary">vapC</name>
    <name evidence="10" type="ORF">FHX52_2440</name>
</gene>
<name>A0A543PNV8_9MICO</name>
<dbReference type="CDD" id="cd18745">
    <property type="entry name" value="PIN_VapC4-5_FitB-like"/>
    <property type="match status" value="1"/>
</dbReference>
<dbReference type="GO" id="GO:0090729">
    <property type="term" value="F:toxin activity"/>
    <property type="evidence" value="ECO:0007669"/>
    <property type="project" value="UniProtKB-KW"/>
</dbReference>
<comment type="similarity">
    <text evidence="7 8">Belongs to the PINc/VapC protein family.</text>
</comment>
<dbReference type="SUPFAM" id="SSF88723">
    <property type="entry name" value="PIN domain-like"/>
    <property type="match status" value="1"/>
</dbReference>
<dbReference type="EMBL" id="VFQF01000002">
    <property type="protein sequence ID" value="TQN45740.1"/>
    <property type="molecule type" value="Genomic_DNA"/>
</dbReference>
<evidence type="ECO:0000256" key="5">
    <source>
        <dbReference type="ARBA" id="ARBA00022801"/>
    </source>
</evidence>
<evidence type="ECO:0000256" key="7">
    <source>
        <dbReference type="ARBA" id="ARBA00038093"/>
    </source>
</evidence>
<keyword evidence="4 8" id="KW-0479">Metal-binding</keyword>
<dbReference type="EC" id="3.1.-.-" evidence="8"/>
<comment type="cofactor">
    <cofactor evidence="1 8">
        <name>Mg(2+)</name>
        <dbReference type="ChEBI" id="CHEBI:18420"/>
    </cofactor>
</comment>
<evidence type="ECO:0000256" key="2">
    <source>
        <dbReference type="ARBA" id="ARBA00022649"/>
    </source>
</evidence>
<accession>A0A543PNV8</accession>
<sequence>MSARFLLDTNIVVFALRGPTEALRSNLRDHADHLAVSAVTVSELHYGIERSAARVDNRRAVTEFLSLVTVLPLDAEAAEHAGEIRAALADLGQPIGGYDVLIAGHARSRGLTVVTNNRREFDRVPGLLVADWTLGR</sequence>
<comment type="function">
    <text evidence="8">Toxic component of a toxin-antitoxin (TA) system. An RNase.</text>
</comment>
<reference evidence="10 11" key="1">
    <citation type="submission" date="2019-06" db="EMBL/GenBank/DDBJ databases">
        <title>Sequencing the genomes of 1000 actinobacteria strains.</title>
        <authorList>
            <person name="Klenk H.-P."/>
        </authorList>
    </citation>
    <scope>NUCLEOTIDE SEQUENCE [LARGE SCALE GENOMIC DNA]</scope>
    <source>
        <strain evidence="10 11">DSM 21776</strain>
    </source>
</reference>
<dbReference type="AlphaFoldDB" id="A0A543PNV8"/>
<keyword evidence="3 8" id="KW-0540">Nuclease</keyword>
<dbReference type="Proteomes" id="UP000320085">
    <property type="component" value="Unassembled WGS sequence"/>
</dbReference>
<evidence type="ECO:0000259" key="9">
    <source>
        <dbReference type="Pfam" id="PF01850"/>
    </source>
</evidence>
<dbReference type="Pfam" id="PF01850">
    <property type="entry name" value="PIN"/>
    <property type="match status" value="1"/>
</dbReference>
<dbReference type="GO" id="GO:0000287">
    <property type="term" value="F:magnesium ion binding"/>
    <property type="evidence" value="ECO:0007669"/>
    <property type="project" value="UniProtKB-UniRule"/>
</dbReference>
<dbReference type="GO" id="GO:0016787">
    <property type="term" value="F:hydrolase activity"/>
    <property type="evidence" value="ECO:0007669"/>
    <property type="project" value="UniProtKB-KW"/>
</dbReference>
<feature type="domain" description="PIN" evidence="9">
    <location>
        <begin position="6"/>
        <end position="126"/>
    </location>
</feature>
<keyword evidence="10" id="KW-0255">Endonuclease</keyword>
<keyword evidence="8" id="KW-0800">Toxin</keyword>
<dbReference type="InterPro" id="IPR002716">
    <property type="entry name" value="PIN_dom"/>
</dbReference>
<comment type="caution">
    <text evidence="10">The sequence shown here is derived from an EMBL/GenBank/DDBJ whole genome shotgun (WGS) entry which is preliminary data.</text>
</comment>
<dbReference type="PANTHER" id="PTHR33653:SF1">
    <property type="entry name" value="RIBONUCLEASE VAPC2"/>
    <property type="match status" value="1"/>
</dbReference>
<dbReference type="InterPro" id="IPR029060">
    <property type="entry name" value="PIN-like_dom_sf"/>
</dbReference>
<evidence type="ECO:0000256" key="3">
    <source>
        <dbReference type="ARBA" id="ARBA00022722"/>
    </source>
</evidence>
<dbReference type="PANTHER" id="PTHR33653">
    <property type="entry name" value="RIBONUCLEASE VAPC2"/>
    <property type="match status" value="1"/>
</dbReference>
<dbReference type="HAMAP" id="MF_00265">
    <property type="entry name" value="VapC_Nob1"/>
    <property type="match status" value="1"/>
</dbReference>
<feature type="binding site" evidence="8">
    <location>
        <position position="99"/>
    </location>
    <ligand>
        <name>Mg(2+)</name>
        <dbReference type="ChEBI" id="CHEBI:18420"/>
    </ligand>
</feature>
<keyword evidence="5 8" id="KW-0378">Hydrolase</keyword>
<evidence type="ECO:0000256" key="6">
    <source>
        <dbReference type="ARBA" id="ARBA00022842"/>
    </source>
</evidence>
<evidence type="ECO:0000256" key="4">
    <source>
        <dbReference type="ARBA" id="ARBA00022723"/>
    </source>
</evidence>
<evidence type="ECO:0000256" key="1">
    <source>
        <dbReference type="ARBA" id="ARBA00001946"/>
    </source>
</evidence>
<dbReference type="InterPro" id="IPR022907">
    <property type="entry name" value="VapC_family"/>
</dbReference>
<proteinExistence type="inferred from homology"/>